<keyword evidence="8" id="KW-0963">Cytoplasm</keyword>
<dbReference type="EMBL" id="PFAF01000051">
    <property type="protein sequence ID" value="PIR98852.1"/>
    <property type="molecule type" value="Genomic_DNA"/>
</dbReference>
<evidence type="ECO:0000259" key="11">
    <source>
        <dbReference type="SMART" id="SM00986"/>
    </source>
</evidence>
<evidence type="ECO:0000313" key="12">
    <source>
        <dbReference type="EMBL" id="PIR98852.1"/>
    </source>
</evidence>
<evidence type="ECO:0000256" key="6">
    <source>
        <dbReference type="ARBA" id="ARBA00022801"/>
    </source>
</evidence>
<dbReference type="PROSITE" id="PS00130">
    <property type="entry name" value="U_DNA_GLYCOSYLASE"/>
    <property type="match status" value="1"/>
</dbReference>
<dbReference type="GO" id="GO:0097510">
    <property type="term" value="P:base-excision repair, AP site formation via deaminated base removal"/>
    <property type="evidence" value="ECO:0007669"/>
    <property type="project" value="TreeGrafter"/>
</dbReference>
<comment type="similarity">
    <text evidence="3 8 10">Belongs to the uracil-DNA glycosylase (UDG) superfamily. UNG family.</text>
</comment>
<dbReference type="NCBIfam" id="NF003588">
    <property type="entry name" value="PRK05254.1-1"/>
    <property type="match status" value="1"/>
</dbReference>
<dbReference type="PANTHER" id="PTHR11264:SF0">
    <property type="entry name" value="URACIL-DNA GLYCOSYLASE"/>
    <property type="match status" value="1"/>
</dbReference>
<dbReference type="SMART" id="SM00986">
    <property type="entry name" value="UDG"/>
    <property type="match status" value="1"/>
</dbReference>
<dbReference type="GO" id="GO:0004844">
    <property type="term" value="F:uracil DNA N-glycosylase activity"/>
    <property type="evidence" value="ECO:0007669"/>
    <property type="project" value="UniProtKB-UniRule"/>
</dbReference>
<dbReference type="Proteomes" id="UP000230796">
    <property type="component" value="Unassembled WGS sequence"/>
</dbReference>
<keyword evidence="7 8" id="KW-0234">DNA repair</keyword>
<dbReference type="GO" id="GO:0005737">
    <property type="term" value="C:cytoplasm"/>
    <property type="evidence" value="ECO:0007669"/>
    <property type="project" value="UniProtKB-SubCell"/>
</dbReference>
<evidence type="ECO:0000256" key="4">
    <source>
        <dbReference type="ARBA" id="ARBA00012030"/>
    </source>
</evidence>
<evidence type="ECO:0000313" key="13">
    <source>
        <dbReference type="Proteomes" id="UP000230796"/>
    </source>
</evidence>
<accession>A0A2H0VIC8</accession>
<comment type="subcellular location">
    <subcellularLocation>
        <location evidence="8">Cytoplasm</location>
    </subcellularLocation>
</comment>
<evidence type="ECO:0000256" key="8">
    <source>
        <dbReference type="HAMAP-Rule" id="MF_00148"/>
    </source>
</evidence>
<comment type="caution">
    <text evidence="12">The sequence shown here is derived from an EMBL/GenBank/DDBJ whole genome shotgun (WGS) entry which is preliminary data.</text>
</comment>
<evidence type="ECO:0000256" key="1">
    <source>
        <dbReference type="ARBA" id="ARBA00001400"/>
    </source>
</evidence>
<dbReference type="SMART" id="SM00987">
    <property type="entry name" value="UreE_C"/>
    <property type="match status" value="1"/>
</dbReference>
<dbReference type="InterPro" id="IPR005122">
    <property type="entry name" value="Uracil-DNA_glycosylase-like"/>
</dbReference>
<evidence type="ECO:0000256" key="7">
    <source>
        <dbReference type="ARBA" id="ARBA00023204"/>
    </source>
</evidence>
<feature type="active site" description="Proton acceptor" evidence="8 9">
    <location>
        <position position="65"/>
    </location>
</feature>
<dbReference type="InterPro" id="IPR036895">
    <property type="entry name" value="Uracil-DNA_glycosylase-like_sf"/>
</dbReference>
<protein>
    <recommendedName>
        <fullName evidence="4 8">Uracil-DNA glycosylase</fullName>
        <shortName evidence="8">UDG</shortName>
        <ecNumber evidence="4 8">3.2.2.27</ecNumber>
    </recommendedName>
</protein>
<dbReference type="FunFam" id="3.40.470.10:FF:000001">
    <property type="entry name" value="Uracil-DNA glycosylase"/>
    <property type="match status" value="1"/>
</dbReference>
<dbReference type="NCBIfam" id="NF003589">
    <property type="entry name" value="PRK05254.1-2"/>
    <property type="match status" value="1"/>
</dbReference>
<evidence type="ECO:0000256" key="2">
    <source>
        <dbReference type="ARBA" id="ARBA00002631"/>
    </source>
</evidence>
<dbReference type="NCBIfam" id="NF003591">
    <property type="entry name" value="PRK05254.1-4"/>
    <property type="match status" value="1"/>
</dbReference>
<keyword evidence="6 8" id="KW-0378">Hydrolase</keyword>
<dbReference type="CDD" id="cd10027">
    <property type="entry name" value="UDG-F1-like"/>
    <property type="match status" value="1"/>
</dbReference>
<dbReference type="HAMAP" id="MF_00148">
    <property type="entry name" value="UDG"/>
    <property type="match status" value="1"/>
</dbReference>
<reference evidence="13" key="1">
    <citation type="submission" date="2017-09" db="EMBL/GenBank/DDBJ databases">
        <title>Depth-based differentiation of microbial function through sediment-hosted aquifers and enrichment of novel symbionts in the deep terrestrial subsurface.</title>
        <authorList>
            <person name="Probst A.J."/>
            <person name="Ladd B."/>
            <person name="Jarett J.K."/>
            <person name="Geller-Mcgrath D.E."/>
            <person name="Sieber C.M.K."/>
            <person name="Emerson J.B."/>
            <person name="Anantharaman K."/>
            <person name="Thomas B.C."/>
            <person name="Malmstrom R."/>
            <person name="Stieglmeier M."/>
            <person name="Klingl A."/>
            <person name="Woyke T."/>
            <person name="Ryan C.M."/>
            <person name="Banfield J.F."/>
        </authorList>
    </citation>
    <scope>NUCLEOTIDE SEQUENCE [LARGE SCALE GENOMIC DNA]</scope>
</reference>
<dbReference type="SUPFAM" id="SSF52141">
    <property type="entry name" value="Uracil-DNA glycosylase-like"/>
    <property type="match status" value="1"/>
</dbReference>
<evidence type="ECO:0000256" key="3">
    <source>
        <dbReference type="ARBA" id="ARBA00008184"/>
    </source>
</evidence>
<dbReference type="NCBIfam" id="TIGR00628">
    <property type="entry name" value="ung"/>
    <property type="match status" value="1"/>
</dbReference>
<dbReference type="EC" id="3.2.2.27" evidence="4 8"/>
<dbReference type="InterPro" id="IPR002043">
    <property type="entry name" value="UDG_fam1"/>
</dbReference>
<organism evidence="12 13">
    <name type="scientific">Candidatus Collierbacteria bacterium CG10_big_fil_rev_8_21_14_0_10_44_9</name>
    <dbReference type="NCBI Taxonomy" id="1974535"/>
    <lineage>
        <taxon>Bacteria</taxon>
        <taxon>Candidatus Collieribacteriota</taxon>
    </lineage>
</organism>
<feature type="domain" description="Uracil-DNA glycosylase-like" evidence="11">
    <location>
        <begin position="50"/>
        <end position="206"/>
    </location>
</feature>
<proteinExistence type="inferred from homology"/>
<dbReference type="PANTHER" id="PTHR11264">
    <property type="entry name" value="URACIL-DNA GLYCOSYLASE"/>
    <property type="match status" value="1"/>
</dbReference>
<keyword evidence="5 8" id="KW-0227">DNA damage</keyword>
<dbReference type="Pfam" id="PF03167">
    <property type="entry name" value="UDG"/>
    <property type="match status" value="1"/>
</dbReference>
<evidence type="ECO:0000256" key="10">
    <source>
        <dbReference type="RuleBase" id="RU003780"/>
    </source>
</evidence>
<sequence length="216" mass="24198">MQVKIEPSWKKVLSREFDKVYFVKLTEFVRSQYQKSTVYPPPKFIFRAFDLTPFEAVKVIVLGQDPYHGEGQANGLAFAVEPGTRLPPSLQNIYKELKSDLGVGGDINNWAGQGVLLLNATLTVQANSPASHQNMGWEQFTDAVIRTLSDQKDHLVFILWGAYAQKKGLVIDTTKHLVIKSPHPSPFSAYSGFFGSRPFSQCNNYLSLSGEDPITW</sequence>
<dbReference type="AlphaFoldDB" id="A0A2H0VIC8"/>
<dbReference type="InterPro" id="IPR018085">
    <property type="entry name" value="Ura-DNA_Glyclase_AS"/>
</dbReference>
<evidence type="ECO:0000256" key="5">
    <source>
        <dbReference type="ARBA" id="ARBA00022763"/>
    </source>
</evidence>
<comment type="catalytic activity">
    <reaction evidence="1 8 10">
        <text>Hydrolyzes single-stranded DNA or mismatched double-stranded DNA and polynucleotides, releasing free uracil.</text>
        <dbReference type="EC" id="3.2.2.27"/>
    </reaction>
</comment>
<evidence type="ECO:0000256" key="9">
    <source>
        <dbReference type="PROSITE-ProRule" id="PRU10072"/>
    </source>
</evidence>
<name>A0A2H0VIC8_9BACT</name>
<gene>
    <name evidence="8" type="primary">ung</name>
    <name evidence="12" type="ORF">COT87_02595</name>
</gene>
<dbReference type="NCBIfam" id="NF003592">
    <property type="entry name" value="PRK05254.1-5"/>
    <property type="match status" value="1"/>
</dbReference>
<dbReference type="Gene3D" id="3.40.470.10">
    <property type="entry name" value="Uracil-DNA glycosylase-like domain"/>
    <property type="match status" value="1"/>
</dbReference>
<comment type="function">
    <text evidence="2 8 10">Excises uracil residues from the DNA which can arise as a result of misincorporation of dUMP residues by DNA polymerase or due to deamination of cytosine.</text>
</comment>